<proteinExistence type="predicted"/>
<dbReference type="EMBL" id="JBHULL010000043">
    <property type="protein sequence ID" value="MFD2584941.1"/>
    <property type="molecule type" value="Genomic_DNA"/>
</dbReference>
<dbReference type="GO" id="GO:0004601">
    <property type="term" value="F:peroxidase activity"/>
    <property type="evidence" value="ECO:0007669"/>
    <property type="project" value="UniProtKB-KW"/>
</dbReference>
<protein>
    <submittedName>
        <fullName evidence="10">Cytochrome-c peroxidase</fullName>
    </submittedName>
</protein>
<evidence type="ECO:0000256" key="4">
    <source>
        <dbReference type="ARBA" id="ARBA00022729"/>
    </source>
</evidence>
<comment type="subcellular location">
    <subcellularLocation>
        <location evidence="1">Periplasm</location>
    </subcellularLocation>
</comment>
<evidence type="ECO:0000313" key="11">
    <source>
        <dbReference type="Proteomes" id="UP001597461"/>
    </source>
</evidence>
<dbReference type="PROSITE" id="PS51257">
    <property type="entry name" value="PROKAR_LIPOPROTEIN"/>
    <property type="match status" value="1"/>
</dbReference>
<evidence type="ECO:0000256" key="8">
    <source>
        <dbReference type="PROSITE-ProRule" id="PRU00433"/>
    </source>
</evidence>
<reference evidence="11" key="1">
    <citation type="journal article" date="2019" name="Int. J. Syst. Evol. Microbiol.">
        <title>The Global Catalogue of Microorganisms (GCM) 10K type strain sequencing project: providing services to taxonomists for standard genome sequencing and annotation.</title>
        <authorList>
            <consortium name="The Broad Institute Genomics Platform"/>
            <consortium name="The Broad Institute Genome Sequencing Center for Infectious Disease"/>
            <person name="Wu L."/>
            <person name="Ma J."/>
        </authorList>
    </citation>
    <scope>NUCLEOTIDE SEQUENCE [LARGE SCALE GENOMIC DNA]</scope>
    <source>
        <strain evidence="11">KCTC 42866</strain>
    </source>
</reference>
<keyword evidence="11" id="KW-1185">Reference proteome</keyword>
<accession>A0ABW5MRI6</accession>
<dbReference type="InterPro" id="IPR051395">
    <property type="entry name" value="Cytochrome_c_Peroxidase/MauG"/>
</dbReference>
<feature type="domain" description="Cytochrome c" evidence="9">
    <location>
        <begin position="64"/>
        <end position="174"/>
    </location>
</feature>
<organism evidence="10 11">
    <name type="scientific">Pedobacter vanadiisoli</name>
    <dbReference type="NCBI Taxonomy" id="1761975"/>
    <lineage>
        <taxon>Bacteria</taxon>
        <taxon>Pseudomonadati</taxon>
        <taxon>Bacteroidota</taxon>
        <taxon>Sphingobacteriia</taxon>
        <taxon>Sphingobacteriales</taxon>
        <taxon>Sphingobacteriaceae</taxon>
        <taxon>Pedobacter</taxon>
    </lineage>
</organism>
<dbReference type="PANTHER" id="PTHR30600">
    <property type="entry name" value="CYTOCHROME C PEROXIDASE-RELATED"/>
    <property type="match status" value="1"/>
</dbReference>
<evidence type="ECO:0000313" key="10">
    <source>
        <dbReference type="EMBL" id="MFD2584941.1"/>
    </source>
</evidence>
<keyword evidence="10" id="KW-0575">Peroxidase</keyword>
<evidence type="ECO:0000256" key="3">
    <source>
        <dbReference type="ARBA" id="ARBA00022723"/>
    </source>
</evidence>
<name>A0ABW5MRI6_9SPHI</name>
<keyword evidence="2 8" id="KW-0349">Heme</keyword>
<evidence type="ECO:0000256" key="1">
    <source>
        <dbReference type="ARBA" id="ARBA00004418"/>
    </source>
</evidence>
<evidence type="ECO:0000259" key="9">
    <source>
        <dbReference type="PROSITE" id="PS51007"/>
    </source>
</evidence>
<evidence type="ECO:0000256" key="7">
    <source>
        <dbReference type="ARBA" id="ARBA00023004"/>
    </source>
</evidence>
<dbReference type="InterPro" id="IPR004852">
    <property type="entry name" value="Di-haem_cyt_c_peroxidsae"/>
</dbReference>
<evidence type="ECO:0000256" key="2">
    <source>
        <dbReference type="ARBA" id="ARBA00022617"/>
    </source>
</evidence>
<dbReference type="SUPFAM" id="SSF46626">
    <property type="entry name" value="Cytochrome c"/>
    <property type="match status" value="2"/>
</dbReference>
<comment type="caution">
    <text evidence="10">The sequence shown here is derived from an EMBL/GenBank/DDBJ whole genome shotgun (WGS) entry which is preliminary data.</text>
</comment>
<keyword evidence="3 8" id="KW-0479">Metal-binding</keyword>
<dbReference type="Proteomes" id="UP001597461">
    <property type="component" value="Unassembled WGS sequence"/>
</dbReference>
<keyword evidence="5" id="KW-0574">Periplasm</keyword>
<keyword evidence="4" id="KW-0732">Signal</keyword>
<dbReference type="PANTHER" id="PTHR30600:SF14">
    <property type="entry name" value="CYTOCHROME C PEROXIDASE"/>
    <property type="match status" value="1"/>
</dbReference>
<dbReference type="RefSeq" id="WP_379082535.1">
    <property type="nucleotide sequence ID" value="NZ_JBHULL010000043.1"/>
</dbReference>
<dbReference type="PIRSF" id="PIRSF000294">
    <property type="entry name" value="Cytochrome-c_peroxidase"/>
    <property type="match status" value="1"/>
</dbReference>
<dbReference type="Gene3D" id="1.10.760.10">
    <property type="entry name" value="Cytochrome c-like domain"/>
    <property type="match status" value="2"/>
</dbReference>
<keyword evidence="6" id="KW-0560">Oxidoreductase</keyword>
<evidence type="ECO:0000256" key="6">
    <source>
        <dbReference type="ARBA" id="ARBA00023002"/>
    </source>
</evidence>
<dbReference type="Pfam" id="PF03150">
    <property type="entry name" value="CCP_MauG"/>
    <property type="match status" value="1"/>
</dbReference>
<evidence type="ECO:0000256" key="5">
    <source>
        <dbReference type="ARBA" id="ARBA00022764"/>
    </source>
</evidence>
<dbReference type="InterPro" id="IPR036909">
    <property type="entry name" value="Cyt_c-like_dom_sf"/>
</dbReference>
<sequence length="366" mass="40271">MAGLKSFHDFAAMAAFSAIFFTSSCKKDVVKDMDGETLPQKIRLDIPSNFPKATDDPDNPLTEQGVALGRLLFYDTRLSGSNKLSCASCHRQELAFSDGVARSNIGESGQPLPRHAPALINLAWAKSGLFWDGGSTNLESQAFGPLTSADEMHQNLSELEDELKAVPDYVKRFKDAFGTGVKSASIVKALAQFERTLISANSRYDKYIRKENGAALTDAEIRGMALVNTKCRSCHSGELFTDNGYHNNGIDSDFSNASLDGLFQGRSRITYNLLDLGKFKTPTLRNVSLTAPYMHDGRIKTLKDVLEHYNKGIQVSPTTDVLLFQNNGEAGIPLSLQDKSDIIAFLNTLTDEQFIRNTKFNKPNLP</sequence>
<dbReference type="InterPro" id="IPR009056">
    <property type="entry name" value="Cyt_c-like_dom"/>
</dbReference>
<keyword evidence="7 8" id="KW-0408">Iron</keyword>
<dbReference type="PROSITE" id="PS51007">
    <property type="entry name" value="CYTC"/>
    <property type="match status" value="2"/>
</dbReference>
<feature type="domain" description="Cytochrome c" evidence="9">
    <location>
        <begin position="218"/>
        <end position="350"/>
    </location>
</feature>
<gene>
    <name evidence="10" type="ORF">ACFSR6_20760</name>
</gene>
<dbReference type="InterPro" id="IPR026259">
    <property type="entry name" value="MauG/Cytc_peroxidase"/>
</dbReference>